<reference evidence="12" key="1">
    <citation type="journal article" date="2019" name="Int. J. Syst. Evol. Microbiol.">
        <title>The Global Catalogue of Microorganisms (GCM) 10K type strain sequencing project: providing services to taxonomists for standard genome sequencing and annotation.</title>
        <authorList>
            <consortium name="The Broad Institute Genomics Platform"/>
            <consortium name="The Broad Institute Genome Sequencing Center for Infectious Disease"/>
            <person name="Wu L."/>
            <person name="Ma J."/>
        </authorList>
    </citation>
    <scope>NUCLEOTIDE SEQUENCE [LARGE SCALE GENOMIC DNA]</scope>
    <source>
        <strain evidence="12">CCUG 59129</strain>
    </source>
</reference>
<organism evidence="11 12">
    <name type="scientific">Paenibacillus chungangensis</name>
    <dbReference type="NCBI Taxonomy" id="696535"/>
    <lineage>
        <taxon>Bacteria</taxon>
        <taxon>Bacillati</taxon>
        <taxon>Bacillota</taxon>
        <taxon>Bacilli</taxon>
        <taxon>Bacillales</taxon>
        <taxon>Paenibacillaceae</taxon>
        <taxon>Paenibacillus</taxon>
    </lineage>
</organism>
<dbReference type="Gene3D" id="2.60.40.1080">
    <property type="match status" value="3"/>
</dbReference>
<dbReference type="Gene3D" id="2.60.120.260">
    <property type="entry name" value="Galactose-binding domain-like"/>
    <property type="match status" value="3"/>
</dbReference>
<dbReference type="Gene3D" id="1.50.10.100">
    <property type="entry name" value="Chondroitin AC/alginate lyase"/>
    <property type="match status" value="1"/>
</dbReference>
<name>A0ABW3HQK5_9BACL</name>
<dbReference type="InterPro" id="IPR054563">
    <property type="entry name" value="HylB-like_N"/>
</dbReference>
<protein>
    <submittedName>
        <fullName evidence="11">Ig-like domain-containing protein</fullName>
    </submittedName>
</protein>
<feature type="domain" description="F5/8 type C" evidence="10">
    <location>
        <begin position="1426"/>
        <end position="1566"/>
    </location>
</feature>
<keyword evidence="5" id="KW-1133">Transmembrane helix</keyword>
<keyword evidence="4" id="KW-0732">Signal</keyword>
<dbReference type="Proteomes" id="UP001596989">
    <property type="component" value="Unassembled WGS sequence"/>
</dbReference>
<feature type="compositionally biased region" description="Acidic residues" evidence="9">
    <location>
        <begin position="1572"/>
        <end position="1606"/>
    </location>
</feature>
<dbReference type="PANTHER" id="PTHR15532:SF5">
    <property type="entry name" value="SULFOTRANSFERASE DOMAIN-CONTAINING PROTEIN"/>
    <property type="match status" value="1"/>
</dbReference>
<dbReference type="SUPFAM" id="SSF49373">
    <property type="entry name" value="Invasin/intimin cell-adhesion fragments"/>
    <property type="match status" value="3"/>
</dbReference>
<evidence type="ECO:0000256" key="3">
    <source>
        <dbReference type="ARBA" id="ARBA00022692"/>
    </source>
</evidence>
<evidence type="ECO:0000256" key="8">
    <source>
        <dbReference type="ARBA" id="ARBA00023235"/>
    </source>
</evidence>
<dbReference type="RefSeq" id="WP_377563921.1">
    <property type="nucleotide sequence ID" value="NZ_JBHTJZ010000011.1"/>
</dbReference>
<dbReference type="Gene3D" id="2.70.98.70">
    <property type="match status" value="1"/>
</dbReference>
<feature type="region of interest" description="Disordered" evidence="9">
    <location>
        <begin position="1566"/>
        <end position="1606"/>
    </location>
</feature>
<keyword evidence="6" id="KW-0472">Membrane</keyword>
<dbReference type="Pfam" id="PF22637">
    <property type="entry name" value="CBM_4_9_1"/>
    <property type="match status" value="2"/>
</dbReference>
<dbReference type="PANTHER" id="PTHR15532">
    <property type="match status" value="1"/>
</dbReference>
<dbReference type="InterPro" id="IPR003343">
    <property type="entry name" value="Big_2"/>
</dbReference>
<dbReference type="InterPro" id="IPR008964">
    <property type="entry name" value="Invasin/intimin_cell_adhesion"/>
</dbReference>
<accession>A0ABW3HQK5</accession>
<evidence type="ECO:0000256" key="1">
    <source>
        <dbReference type="ARBA" id="ARBA00004141"/>
    </source>
</evidence>
<dbReference type="InterPro" id="IPR052447">
    <property type="entry name" value="Dermatan-Sulfate_Isomerase"/>
</dbReference>
<comment type="subcellular location">
    <subcellularLocation>
        <location evidence="2">Cell envelope</location>
    </subcellularLocation>
    <subcellularLocation>
        <location evidence="1">Membrane</location>
        <topology evidence="1">Multi-pass membrane protein</topology>
    </subcellularLocation>
</comment>
<evidence type="ECO:0000256" key="7">
    <source>
        <dbReference type="ARBA" id="ARBA00023180"/>
    </source>
</evidence>
<keyword evidence="12" id="KW-1185">Reference proteome</keyword>
<proteinExistence type="predicted"/>
<dbReference type="Pfam" id="PF02368">
    <property type="entry name" value="Big_2"/>
    <property type="match status" value="3"/>
</dbReference>
<sequence>MNQFSQQQRKIKKKILILLAATLLLSFQMNFLSQPVVRAETASSISNGSFESVVTNTLGSYWHIAQAEHWNAFVFHGTPEITVSNAVYHSGTHALHVSSAVTGRAAVFQDITGLTPGQLYKVSSWLKTADIQSVNGAFIRLAFFDANNQILGDQPVYGRLTGTNDWTYEEGIVQLPDQTVRVRLEAMFDSGTGQAWFDDVNFIAWTPVQDISLSSTLIEMSTGTSTVLQAEVIPSHATDHTISWSTSDPSIATVLNGVVTAHSSGQAIITAQSADGGHSRTALVSVDSPVVPTDGVELEPKRLLLPTGSSFTLDALFTPPQATDQRLNWLSSDATVASVADGTVSGVTPGSAVITAETVNGGHSASTHVQVVENLLTNGTFQATAPPTEGWTTASPVGWNRYAWNNSTPLMTVSDTVYYESGSALHIDAATTSRVAVYQNVTNFTPGQWLKLSGWIKTTNLQSVNGALNGAFIRINFMDSNNQLVDSSSIGHWTDTTDWVKVEDMVQAPASAARINIELLFDNATGSAWFDDIRLMPWTSVESMLLHMPATSLQVGHNIIASATISPSSATDSRVRWYSTDPTVAEVDHDGVITALQPGITAIRAVSEDSGVSDTAALIVGSNSNVTLNDVQVQTPFTTPAEGILSGTANQGNPLSYYLLSPPASGTAEVLEDGTWQYTPPFSFQGSDHFLVYATDGNNYDAAKIVVDVQPPAYLLNDFSSMHARLHLNTARIAALKQAIAPGGSHNSLWITLKGEVDQRISSPPPAYYVSSSDEEGWQRAVGETITLISFAYLLTDDPVYLNAAKDWAVTASQYPTWGRGYAENADLAAGHLLYGLATFYDWLYDDLDAQTRTTVKNVLLERGNIMYQAAIRDDGWKWTEHYLQNHMWVATTGLTAAALALYDEDTSVLPWIDISLDKILKTMDVLGEDGATHEGYSYQQYGLEYLLKFMDLSRKMMNIDLFRNTWFKNAVKYQIYMATPKNSWVFPENHIDIADDVRVNWYGPDYLLHVLAAEYNDGHAQRMAREVSTMSAPSSLWMGLLWYDPSLQEEPASIQPTLHHFDDIGIVSARSDWSGDESLIAFKSGPPLGHKAMDISDPLKDWGSWHVHPDANHFVFHGNGEWLLRDDGYAYKHTSNHNTLLIDGQGQFGEGKIGFTARELQQRKAKPTILKAEYGPIVDHIIGEASEAYPTSKGLTKYKRHLLYVKPDILIVVDDIETTEPRELELRFHPASQNAFSMLDGSIYIPGQQTKLRVTPLTETVSDTAAVYAPSYNRSNTAEDKLAIQVKNKGQSSWKNAIAFTYSDMQYAPAPVTWTNNGDEWIFEAGDYEITLNLVTNEVQASMLDSSSYPPSSNASLSNILLNGKPITSFQSETLSYNIPRTWKTPEANLLAIPQDLGANISVAPVNGIAEQYQINVISADGTTTKNYIINIEETNLLSFASVTATGSSAFPLLNLYDSNPDTAWSGLNGGDSTDIIFNLGEVRLIDRVAIDWYLGDQRQYNFNIDLSIDGQTWNQVWSGPSSGTLPTEEVYDIIDEPAQYIRIRGNGNTKSAYTSIYEVSVIAANSGFPTDDEDDDDDENDDEHDDEDEDDDDDDDDEENESDD</sequence>
<dbReference type="InterPro" id="IPR012480">
    <property type="entry name" value="Hepar_II_III_C"/>
</dbReference>
<dbReference type="Pfam" id="PF00754">
    <property type="entry name" value="F5_F8_type_C"/>
    <property type="match status" value="1"/>
</dbReference>
<evidence type="ECO:0000256" key="2">
    <source>
        <dbReference type="ARBA" id="ARBA00004196"/>
    </source>
</evidence>
<dbReference type="Pfam" id="PF16332">
    <property type="entry name" value="DUF4962"/>
    <property type="match status" value="1"/>
</dbReference>
<dbReference type="PROSITE" id="PS50022">
    <property type="entry name" value="FA58C_3"/>
    <property type="match status" value="1"/>
</dbReference>
<evidence type="ECO:0000256" key="9">
    <source>
        <dbReference type="SAM" id="MobiDB-lite"/>
    </source>
</evidence>
<evidence type="ECO:0000256" key="4">
    <source>
        <dbReference type="ARBA" id="ARBA00022729"/>
    </source>
</evidence>
<evidence type="ECO:0000313" key="11">
    <source>
        <dbReference type="EMBL" id="MFD0959689.1"/>
    </source>
</evidence>
<keyword evidence="7" id="KW-0325">Glycoprotein</keyword>
<dbReference type="EMBL" id="JBHTJZ010000011">
    <property type="protein sequence ID" value="MFD0959689.1"/>
    <property type="molecule type" value="Genomic_DNA"/>
</dbReference>
<dbReference type="SMART" id="SM00635">
    <property type="entry name" value="BID_2"/>
    <property type="match status" value="3"/>
</dbReference>
<keyword evidence="3" id="KW-0812">Transmembrane</keyword>
<evidence type="ECO:0000256" key="6">
    <source>
        <dbReference type="ARBA" id="ARBA00023136"/>
    </source>
</evidence>
<dbReference type="SUPFAM" id="SSF48230">
    <property type="entry name" value="Chondroitin AC/alginate lyase"/>
    <property type="match status" value="1"/>
</dbReference>
<dbReference type="SUPFAM" id="SSF49785">
    <property type="entry name" value="Galactose-binding domain-like"/>
    <property type="match status" value="2"/>
</dbReference>
<dbReference type="InterPro" id="IPR032518">
    <property type="entry name" value="HepII_N"/>
</dbReference>
<keyword evidence="8" id="KW-0413">Isomerase</keyword>
<dbReference type="InterPro" id="IPR000421">
    <property type="entry name" value="FA58C"/>
</dbReference>
<dbReference type="InterPro" id="IPR008929">
    <property type="entry name" value="Chondroitin_lyas"/>
</dbReference>
<gene>
    <name evidence="11" type="ORF">ACFQ2I_09830</name>
</gene>
<evidence type="ECO:0000259" key="10">
    <source>
        <dbReference type="PROSITE" id="PS50022"/>
    </source>
</evidence>
<evidence type="ECO:0000256" key="5">
    <source>
        <dbReference type="ARBA" id="ARBA00022989"/>
    </source>
</evidence>
<dbReference type="InterPro" id="IPR008979">
    <property type="entry name" value="Galactose-bd-like_sf"/>
</dbReference>
<dbReference type="Pfam" id="PF07940">
    <property type="entry name" value="Hepar_II_III_C"/>
    <property type="match status" value="1"/>
</dbReference>
<comment type="caution">
    <text evidence="11">The sequence shown here is derived from an EMBL/GenBank/DDBJ whole genome shotgun (WGS) entry which is preliminary data.</text>
</comment>
<evidence type="ECO:0000313" key="12">
    <source>
        <dbReference type="Proteomes" id="UP001596989"/>
    </source>
</evidence>
<dbReference type="Pfam" id="PF17963">
    <property type="entry name" value="Big_9"/>
    <property type="match status" value="1"/>
</dbReference>